<reference evidence="2 3" key="1">
    <citation type="submission" date="2016-07" db="EMBL/GenBank/DDBJ databases">
        <title>Pervasive Adenine N6-methylation of Active Genes in Fungi.</title>
        <authorList>
            <consortium name="DOE Joint Genome Institute"/>
            <person name="Mondo S.J."/>
            <person name="Dannebaum R.O."/>
            <person name="Kuo R.C."/>
            <person name="Labutti K."/>
            <person name="Haridas S."/>
            <person name="Kuo A."/>
            <person name="Salamov A."/>
            <person name="Ahrendt S.R."/>
            <person name="Lipzen A."/>
            <person name="Sullivan W."/>
            <person name="Andreopoulos W.B."/>
            <person name="Clum A."/>
            <person name="Lindquist E."/>
            <person name="Daum C."/>
            <person name="Ramamoorthy G.K."/>
            <person name="Gryganskyi A."/>
            <person name="Culley D."/>
            <person name="Magnuson J.K."/>
            <person name="James T.Y."/>
            <person name="O'Malley M.A."/>
            <person name="Stajich J.E."/>
            <person name="Spatafora J.W."/>
            <person name="Visel A."/>
            <person name="Grigoriev I.V."/>
        </authorList>
    </citation>
    <scope>NUCLEOTIDE SEQUENCE [LARGE SCALE GENOMIC DNA]</scope>
    <source>
        <strain evidence="2 3">ATCC 12442</strain>
    </source>
</reference>
<dbReference type="AlphaFoldDB" id="A0A1Y1W001"/>
<organism evidence="2 3">
    <name type="scientific">Linderina pennispora</name>
    <dbReference type="NCBI Taxonomy" id="61395"/>
    <lineage>
        <taxon>Eukaryota</taxon>
        <taxon>Fungi</taxon>
        <taxon>Fungi incertae sedis</taxon>
        <taxon>Zoopagomycota</taxon>
        <taxon>Kickxellomycotina</taxon>
        <taxon>Kickxellomycetes</taxon>
        <taxon>Kickxellales</taxon>
        <taxon>Kickxellaceae</taxon>
        <taxon>Linderina</taxon>
    </lineage>
</organism>
<dbReference type="RefSeq" id="XP_040740806.1">
    <property type="nucleotide sequence ID" value="XM_040891865.1"/>
</dbReference>
<comment type="caution">
    <text evidence="2">The sequence shown here is derived from an EMBL/GenBank/DDBJ whole genome shotgun (WGS) entry which is preliminary data.</text>
</comment>
<gene>
    <name evidence="2" type="ORF">DL89DRAFT_60755</name>
</gene>
<name>A0A1Y1W001_9FUNG</name>
<proteinExistence type="predicted"/>
<evidence type="ECO:0000313" key="2">
    <source>
        <dbReference type="EMBL" id="ORX66847.1"/>
    </source>
</evidence>
<accession>A0A1Y1W001</accession>
<sequence>MIAPPLLLCCCLSAICPKIYAVGWLRQNCVALSAVLGAKDSRNEPNHAICSGKACSHSRSRSSASMQSKHLPCILQHSRQEIPNLEIHENRR</sequence>
<evidence type="ECO:0000256" key="1">
    <source>
        <dbReference type="SAM" id="SignalP"/>
    </source>
</evidence>
<protein>
    <recommendedName>
        <fullName evidence="4">Secreted protein</fullName>
    </recommendedName>
</protein>
<evidence type="ECO:0000313" key="3">
    <source>
        <dbReference type="Proteomes" id="UP000193922"/>
    </source>
</evidence>
<dbReference type="GeneID" id="63808513"/>
<dbReference type="EMBL" id="MCFD01000014">
    <property type="protein sequence ID" value="ORX66847.1"/>
    <property type="molecule type" value="Genomic_DNA"/>
</dbReference>
<keyword evidence="3" id="KW-1185">Reference proteome</keyword>
<dbReference type="Proteomes" id="UP000193922">
    <property type="component" value="Unassembled WGS sequence"/>
</dbReference>
<feature type="chain" id="PRO_5012688712" description="Secreted protein" evidence="1">
    <location>
        <begin position="22"/>
        <end position="92"/>
    </location>
</feature>
<keyword evidence="1" id="KW-0732">Signal</keyword>
<evidence type="ECO:0008006" key="4">
    <source>
        <dbReference type="Google" id="ProtNLM"/>
    </source>
</evidence>
<feature type="signal peptide" evidence="1">
    <location>
        <begin position="1"/>
        <end position="21"/>
    </location>
</feature>